<keyword evidence="2" id="KW-0489">Methyltransferase</keyword>
<evidence type="ECO:0000313" key="2">
    <source>
        <dbReference type="EMBL" id="CUV01456.1"/>
    </source>
</evidence>
<feature type="domain" description="Methyltransferase type 11" evidence="1">
    <location>
        <begin position="64"/>
        <end position="149"/>
    </location>
</feature>
<evidence type="ECO:0000259" key="1">
    <source>
        <dbReference type="Pfam" id="PF08241"/>
    </source>
</evidence>
<dbReference type="Gene3D" id="3.40.50.150">
    <property type="entry name" value="Vaccinia Virus protein VP39"/>
    <property type="match status" value="1"/>
</dbReference>
<organism evidence="2">
    <name type="scientific">hydrothermal vent metagenome</name>
    <dbReference type="NCBI Taxonomy" id="652676"/>
    <lineage>
        <taxon>unclassified sequences</taxon>
        <taxon>metagenomes</taxon>
        <taxon>ecological metagenomes</taxon>
    </lineage>
</organism>
<dbReference type="EMBL" id="FAXA01000077">
    <property type="protein sequence ID" value="CUV01456.1"/>
    <property type="molecule type" value="Genomic_DNA"/>
</dbReference>
<name>A0A160V6P1_9ZZZZ</name>
<dbReference type="InterPro" id="IPR029063">
    <property type="entry name" value="SAM-dependent_MTases_sf"/>
</dbReference>
<dbReference type="GO" id="GO:0008757">
    <property type="term" value="F:S-adenosylmethionine-dependent methyltransferase activity"/>
    <property type="evidence" value="ECO:0007669"/>
    <property type="project" value="InterPro"/>
</dbReference>
<reference evidence="2" key="1">
    <citation type="submission" date="2015-10" db="EMBL/GenBank/DDBJ databases">
        <authorList>
            <person name="Gilbert D.G."/>
        </authorList>
    </citation>
    <scope>NUCLEOTIDE SEQUENCE</scope>
</reference>
<accession>A0A160V6P1</accession>
<dbReference type="InterPro" id="IPR013216">
    <property type="entry name" value="Methyltransf_11"/>
</dbReference>
<dbReference type="AlphaFoldDB" id="A0A160V6P1"/>
<dbReference type="CDD" id="cd02440">
    <property type="entry name" value="AdoMet_MTases"/>
    <property type="match status" value="1"/>
</dbReference>
<protein>
    <submittedName>
        <fullName evidence="2">Ribosomal RNA adenine dimethylase</fullName>
    </submittedName>
</protein>
<proteinExistence type="predicted"/>
<dbReference type="SUPFAM" id="SSF53335">
    <property type="entry name" value="S-adenosyl-L-methionine-dependent methyltransferases"/>
    <property type="match status" value="1"/>
</dbReference>
<gene>
    <name evidence="2" type="ORF">MGWOODY_Clf713</name>
</gene>
<keyword evidence="2" id="KW-0808">Transferase</keyword>
<dbReference type="GO" id="GO:0032259">
    <property type="term" value="P:methylation"/>
    <property type="evidence" value="ECO:0007669"/>
    <property type="project" value="UniProtKB-KW"/>
</dbReference>
<dbReference type="Pfam" id="PF08241">
    <property type="entry name" value="Methyltransf_11"/>
    <property type="match status" value="1"/>
</dbReference>
<sequence length="284" mass="31468">MGAISDYGALLEAVNSQNKRLKGPPQPDLWGGDIAKRFRADPKRQMEDSFEALAELVRPDDVFVDAGGGAGRFSLPMALRCRQAINVDPSAGMGQEFEKSATEAGIENASFVLSDWLDIDGVQGDVVLAAHVTYFVSDIQRFIAKLKSAARRRVIINLSSIAGPMLNAKLFMMVYGEEQALVPSYTHLLPALWEMGILPDVRFLPRGTFYDGVPKLPEFPQTKEDAVEVALAGVWLASQHRERADTVVREKFDELFQQDSDGFIPQWLPEIRQVLITWETGNTG</sequence>